<organism evidence="1 2">
    <name type="scientific">Morganella phage vB_MmoM_MP1</name>
    <dbReference type="NCBI Taxonomy" id="1852628"/>
    <lineage>
        <taxon>Viruses</taxon>
        <taxon>Duplodnaviria</taxon>
        <taxon>Heunggongvirae</taxon>
        <taxon>Uroviricota</taxon>
        <taxon>Caudoviricetes</taxon>
        <taxon>Pantevenvirales</taxon>
        <taxon>Straboviridae</taxon>
        <taxon>Gualtarvirus</taxon>
        <taxon>Gualtarvirus mp1</taxon>
    </lineage>
</organism>
<dbReference type="EMBL" id="KX078569">
    <property type="protein sequence ID" value="ANM46612.1"/>
    <property type="molecule type" value="Genomic_DNA"/>
</dbReference>
<name>A0A192YAQ8_9CAUD</name>
<dbReference type="KEGG" id="vg:29059390"/>
<keyword evidence="2" id="KW-1185">Reference proteome</keyword>
<gene>
    <name evidence="1" type="ORF">MP1_gp0065</name>
</gene>
<evidence type="ECO:0000313" key="1">
    <source>
        <dbReference type="EMBL" id="ANM46612.1"/>
    </source>
</evidence>
<evidence type="ECO:0000313" key="2">
    <source>
        <dbReference type="Proteomes" id="UP000203816"/>
    </source>
</evidence>
<dbReference type="GeneID" id="29059390"/>
<protein>
    <submittedName>
        <fullName evidence="1">Uncharacterized protein</fullName>
    </submittedName>
</protein>
<dbReference type="RefSeq" id="YP_009279922.1">
    <property type="nucleotide sequence ID" value="NC_031020.1"/>
</dbReference>
<proteinExistence type="predicted"/>
<accession>A0A192YAQ8</accession>
<sequence length="81" mass="9312">MINNKILKYADVVVKSEVTDTILEAAGLDREIFERYAGQKYDKAEIFEETITREDGETEINIWVRHANSPFAFLSAMVEEV</sequence>
<reference evidence="1 2" key="1">
    <citation type="submission" date="2016-04" db="EMBL/GenBank/DDBJ databases">
        <title>Comparative genomics of Morganella phages MP1 and MP2 define new clades among the T4 and T7-like Viruses.</title>
        <authorList>
            <person name="Pinto G."/>
            <person name="Oliveira A."/>
            <person name="Malgorzata L."/>
            <person name="Kropinski A."/>
            <person name="Azeredo J."/>
        </authorList>
    </citation>
    <scope>NUCLEOTIDE SEQUENCE [LARGE SCALE GENOMIC DNA]</scope>
</reference>
<dbReference type="Proteomes" id="UP000203816">
    <property type="component" value="Segment"/>
</dbReference>